<dbReference type="InterPro" id="IPR023298">
    <property type="entry name" value="ATPase_P-typ_TM_dom_sf"/>
</dbReference>
<evidence type="ECO:0000256" key="5">
    <source>
        <dbReference type="ARBA" id="ARBA00022723"/>
    </source>
</evidence>
<dbReference type="InterPro" id="IPR059000">
    <property type="entry name" value="ATPase_P-type_domA"/>
</dbReference>
<dbReference type="InterPro" id="IPR027256">
    <property type="entry name" value="P-typ_ATPase_IB"/>
</dbReference>
<dbReference type="PROSITE" id="PS00154">
    <property type="entry name" value="ATPASE_E1_E2"/>
    <property type="match status" value="1"/>
</dbReference>
<evidence type="ECO:0000256" key="6">
    <source>
        <dbReference type="ARBA" id="ARBA00022741"/>
    </source>
</evidence>
<evidence type="ECO:0000256" key="3">
    <source>
        <dbReference type="ARBA" id="ARBA00022475"/>
    </source>
</evidence>
<dbReference type="Pfam" id="PF00702">
    <property type="entry name" value="Hydrolase"/>
    <property type="match status" value="1"/>
</dbReference>
<dbReference type="CDD" id="cd02079">
    <property type="entry name" value="P-type_ATPase_HM"/>
    <property type="match status" value="1"/>
</dbReference>
<dbReference type="InterPro" id="IPR023299">
    <property type="entry name" value="ATPase_P-typ_cyto_dom_N"/>
</dbReference>
<organism evidence="14 15">
    <name type="scientific">Mycolicibacter kumamotonensis</name>
    <dbReference type="NCBI Taxonomy" id="354243"/>
    <lineage>
        <taxon>Bacteria</taxon>
        <taxon>Bacillati</taxon>
        <taxon>Actinomycetota</taxon>
        <taxon>Actinomycetes</taxon>
        <taxon>Mycobacteriales</taxon>
        <taxon>Mycobacteriaceae</taxon>
        <taxon>Mycolicibacter</taxon>
    </lineage>
</organism>
<dbReference type="GO" id="GO:0015086">
    <property type="term" value="F:cadmium ion transmembrane transporter activity"/>
    <property type="evidence" value="ECO:0007669"/>
    <property type="project" value="TreeGrafter"/>
</dbReference>
<keyword evidence="9" id="KW-1133">Transmembrane helix</keyword>
<keyword evidence="6 11" id="KW-0547">Nucleotide-binding</keyword>
<keyword evidence="3 11" id="KW-1003">Cell membrane</keyword>
<dbReference type="SUPFAM" id="SSF81653">
    <property type="entry name" value="Calcium ATPase, transduction domain A"/>
    <property type="match status" value="1"/>
</dbReference>
<keyword evidence="4" id="KW-0812">Transmembrane</keyword>
<dbReference type="Gene3D" id="2.70.150.10">
    <property type="entry name" value="Calcium-transporting ATPase, cytoplasmic transduction domain A"/>
    <property type="match status" value="1"/>
</dbReference>
<feature type="domain" description="HMA" evidence="12">
    <location>
        <begin position="17"/>
        <end position="84"/>
    </location>
</feature>
<dbReference type="Gene3D" id="3.40.1110.10">
    <property type="entry name" value="Calcium-transporting ATPase, cytoplasmic domain N"/>
    <property type="match status" value="1"/>
</dbReference>
<reference evidence="14 15" key="1">
    <citation type="submission" date="2015-06" db="EMBL/GenBank/DDBJ databases">
        <title>Genome sequence of Mycobacterium kumamotonense strain Roo.</title>
        <authorList>
            <person name="Greninger A.L."/>
            <person name="Cunningham G."/>
            <person name="Miller S."/>
        </authorList>
    </citation>
    <scope>NUCLEOTIDE SEQUENCE [LARGE SCALE GENOMIC DNA]</scope>
    <source>
        <strain evidence="14 15">Roo</strain>
    </source>
</reference>
<dbReference type="InterPro" id="IPR008250">
    <property type="entry name" value="ATPase_P-typ_transduc_dom_A_sf"/>
</dbReference>
<dbReference type="PRINTS" id="PR00119">
    <property type="entry name" value="CATATPASE"/>
</dbReference>
<dbReference type="EMBL" id="JAACYR010000055">
    <property type="protein sequence ID" value="NDJ90549.1"/>
    <property type="molecule type" value="Genomic_DNA"/>
</dbReference>
<evidence type="ECO:0000256" key="2">
    <source>
        <dbReference type="ARBA" id="ARBA00006024"/>
    </source>
</evidence>
<dbReference type="GO" id="GO:0005886">
    <property type="term" value="C:plasma membrane"/>
    <property type="evidence" value="ECO:0007669"/>
    <property type="project" value="UniProtKB-SubCell"/>
</dbReference>
<dbReference type="PROSITE" id="PS50846">
    <property type="entry name" value="HMA_2"/>
    <property type="match status" value="1"/>
</dbReference>
<dbReference type="SUPFAM" id="SSF56784">
    <property type="entry name" value="HAD-like"/>
    <property type="match status" value="1"/>
</dbReference>
<dbReference type="NCBIfam" id="TIGR01525">
    <property type="entry name" value="ATPase-IB_hvy"/>
    <property type="match status" value="1"/>
</dbReference>
<dbReference type="OrthoDB" id="7059309at2"/>
<dbReference type="InterPro" id="IPR018303">
    <property type="entry name" value="ATPase_P-typ_P_site"/>
</dbReference>
<keyword evidence="8" id="KW-1278">Translocase</keyword>
<keyword evidence="7 11" id="KW-0067">ATP-binding</keyword>
<evidence type="ECO:0000313" key="13">
    <source>
        <dbReference type="EMBL" id="NDJ90549.1"/>
    </source>
</evidence>
<dbReference type="Pfam" id="PF00122">
    <property type="entry name" value="E1-E2_ATPase"/>
    <property type="match status" value="1"/>
</dbReference>
<dbReference type="SFLD" id="SFLDF00027">
    <property type="entry name" value="p-type_atpase"/>
    <property type="match status" value="1"/>
</dbReference>
<evidence type="ECO:0000313" key="16">
    <source>
        <dbReference type="Proteomes" id="UP000466523"/>
    </source>
</evidence>
<dbReference type="PANTHER" id="PTHR48085:SF5">
    <property type="entry name" value="CADMIUM_ZINC-TRANSPORTING ATPASE HMA4-RELATED"/>
    <property type="match status" value="1"/>
</dbReference>
<dbReference type="SFLD" id="SFLDG00002">
    <property type="entry name" value="C1.7:_P-type_atpase_like"/>
    <property type="match status" value="1"/>
</dbReference>
<gene>
    <name evidence="13" type="primary">ctpC</name>
    <name evidence="14" type="ORF">ACT18_06415</name>
    <name evidence="13" type="ORF">GWR20_15530</name>
</gene>
<comment type="similarity">
    <text evidence="2 11">Belongs to the cation transport ATPase (P-type) (TC 3.A.3) family. Type IB subfamily.</text>
</comment>
<dbReference type="AlphaFoldDB" id="A0A1B8SJ13"/>
<evidence type="ECO:0000256" key="4">
    <source>
        <dbReference type="ARBA" id="ARBA00022692"/>
    </source>
</evidence>
<evidence type="ECO:0000256" key="1">
    <source>
        <dbReference type="ARBA" id="ARBA00004651"/>
    </source>
</evidence>
<dbReference type="InterPro" id="IPR044492">
    <property type="entry name" value="P_typ_ATPase_HD_dom"/>
</dbReference>
<dbReference type="STRING" id="354243.BST28_02095"/>
<dbReference type="EMBL" id="LFOE01000005">
    <property type="protein sequence ID" value="OBY32719.1"/>
    <property type="molecule type" value="Genomic_DNA"/>
</dbReference>
<accession>A0A1B8SJ13</accession>
<dbReference type="PANTHER" id="PTHR48085">
    <property type="entry name" value="CADMIUM/ZINC-TRANSPORTING ATPASE HMA2-RELATED"/>
    <property type="match status" value="1"/>
</dbReference>
<evidence type="ECO:0000313" key="15">
    <source>
        <dbReference type="Proteomes" id="UP000092668"/>
    </source>
</evidence>
<dbReference type="GO" id="GO:0046872">
    <property type="term" value="F:metal ion binding"/>
    <property type="evidence" value="ECO:0007669"/>
    <property type="project" value="UniProtKB-KW"/>
</dbReference>
<keyword evidence="5 11" id="KW-0479">Metal-binding</keyword>
<dbReference type="GO" id="GO:0016887">
    <property type="term" value="F:ATP hydrolysis activity"/>
    <property type="evidence" value="ECO:0007669"/>
    <property type="project" value="InterPro"/>
</dbReference>
<reference evidence="13 16" key="2">
    <citation type="submission" date="2020-01" db="EMBL/GenBank/DDBJ databases">
        <authorList>
            <person name="Sanchez-Estrada R."/>
            <person name="Gonzalez-Y-Merchand J.A."/>
            <person name="Rivera-Gutierrez S."/>
        </authorList>
    </citation>
    <scope>NUCLEOTIDE SEQUENCE [LARGE SCALE GENOMIC DNA]</scope>
    <source>
        <strain evidence="13 16">CST 7247</strain>
    </source>
</reference>
<proteinExistence type="inferred from homology"/>
<keyword evidence="15" id="KW-1185">Reference proteome</keyword>
<dbReference type="GO" id="GO:0019829">
    <property type="term" value="F:ATPase-coupled monoatomic cation transmembrane transporter activity"/>
    <property type="evidence" value="ECO:0007669"/>
    <property type="project" value="InterPro"/>
</dbReference>
<keyword evidence="10" id="KW-0472">Membrane</keyword>
<evidence type="ECO:0000256" key="9">
    <source>
        <dbReference type="ARBA" id="ARBA00022989"/>
    </source>
</evidence>
<dbReference type="Proteomes" id="UP000466523">
    <property type="component" value="Unassembled WGS sequence"/>
</dbReference>
<dbReference type="SFLD" id="SFLDS00003">
    <property type="entry name" value="Haloacid_Dehalogenase"/>
    <property type="match status" value="1"/>
</dbReference>
<evidence type="ECO:0000313" key="14">
    <source>
        <dbReference type="EMBL" id="OBY32719.1"/>
    </source>
</evidence>
<dbReference type="NCBIfam" id="TIGR01511">
    <property type="entry name" value="ATPase-IB1_Cu"/>
    <property type="match status" value="1"/>
</dbReference>
<name>A0A1B8SJ13_9MYCO</name>
<dbReference type="InterPro" id="IPR036412">
    <property type="entry name" value="HAD-like_sf"/>
</dbReference>
<dbReference type="InterPro" id="IPR001757">
    <property type="entry name" value="P_typ_ATPase"/>
</dbReference>
<dbReference type="GO" id="GO:0005524">
    <property type="term" value="F:ATP binding"/>
    <property type="evidence" value="ECO:0007669"/>
    <property type="project" value="UniProtKB-UniRule"/>
</dbReference>
<dbReference type="PATRIC" id="fig|354243.3.peg.1340"/>
<dbReference type="InterPro" id="IPR006121">
    <property type="entry name" value="HMA_dom"/>
</dbReference>
<evidence type="ECO:0000256" key="7">
    <source>
        <dbReference type="ARBA" id="ARBA00022840"/>
    </source>
</evidence>
<dbReference type="Gene3D" id="3.40.50.1000">
    <property type="entry name" value="HAD superfamily/HAD-like"/>
    <property type="match status" value="1"/>
</dbReference>
<comment type="caution">
    <text evidence="14">The sequence shown here is derived from an EMBL/GenBank/DDBJ whole genome shotgun (WGS) entry which is preliminary data.</text>
</comment>
<dbReference type="NCBIfam" id="TIGR01494">
    <property type="entry name" value="ATPase_P-type"/>
    <property type="match status" value="1"/>
</dbReference>
<dbReference type="Proteomes" id="UP000092668">
    <property type="component" value="Unassembled WGS sequence"/>
</dbReference>
<sequence length="727" mass="76937">MSAADSTELLVVSDAAGRMRVRVPWVRSDSRRAVAVEETAGRVNGVRTVHAYPRTGAVVVWYSPRRCDTAEILAAIRDAAGVAAELIPARAPRSADIRNTDVLRMVIGGAALALLGMRRYVFARPPLLGPSGQLVATGATVFMGYPFLRGALRSIRSGRAGTDALVTAATVASLVLRENVVALTVLWLLNIGEYLQDLTLRRTRRAISDLLRGSQDSAWVRLADGTEVQVAIDTVQIGDDVIVHDHVAIPVDGEIIDGEAIVDQSAITGETLPVSVIAGARVHAGSVVVRGRVVVRATAVGSQTVIGRIISRVEEAQHDRAPIQTVGENFSRRFVPASFILSAFTLLVTRDVRRAMTMLLIACPCAVGLATPTAISAAIGNGARRGILIKGGSHLEQAGRVDAIVFDKTGTLTVGRPVVTNIVAVHKDWQPEQVLAYAASSELHSRHPLAEAVIRSTEERHIVIPPHEECEVLVGLGIRTWADGRTLLLGSPNLLRAEKVRISKKAADWVTKLRAQAETPLLLAVDGTLVGLISLRDEVRPEAHGVLEQLRAKGIRRIVMLTGDHPDTAAAVAAELGIAEWRAEVLPEDKLQVVRDLQDEGYVVGMVGDGVNDAPALAAADIGIAMGLAGTDVAVETADVALANDDLRRLLDVRDLGSRAVEVIRQNYGMSIAVNAAGLLIGAGGALSPVLAAILHNASSVAVVANSSRLIRYRLGAEPMASAPAGA</sequence>
<evidence type="ECO:0000256" key="10">
    <source>
        <dbReference type="ARBA" id="ARBA00023136"/>
    </source>
</evidence>
<dbReference type="SUPFAM" id="SSF81665">
    <property type="entry name" value="Calcium ATPase, transmembrane domain M"/>
    <property type="match status" value="1"/>
</dbReference>
<evidence type="ECO:0000256" key="8">
    <source>
        <dbReference type="ARBA" id="ARBA00022967"/>
    </source>
</evidence>
<protein>
    <submittedName>
        <fullName evidence="13">Manganese-exporting P-type ATPase CtpC</fullName>
    </submittedName>
    <submittedName>
        <fullName evidence="14">Metal ABC transporter ATPase</fullName>
    </submittedName>
</protein>
<comment type="subcellular location">
    <subcellularLocation>
        <location evidence="1">Cell membrane</location>
        <topology evidence="1">Multi-pass membrane protein</topology>
    </subcellularLocation>
</comment>
<evidence type="ECO:0000259" key="12">
    <source>
        <dbReference type="PROSITE" id="PS50846"/>
    </source>
</evidence>
<dbReference type="InterPro" id="IPR051014">
    <property type="entry name" value="Cation_Transport_ATPase_IB"/>
</dbReference>
<evidence type="ECO:0000256" key="11">
    <source>
        <dbReference type="RuleBase" id="RU362081"/>
    </source>
</evidence>
<dbReference type="InterPro" id="IPR023214">
    <property type="entry name" value="HAD_sf"/>
</dbReference>